<dbReference type="AlphaFoldDB" id="A0A914YTK2"/>
<evidence type="ECO:0000313" key="2">
    <source>
        <dbReference type="Proteomes" id="UP000887577"/>
    </source>
</evidence>
<feature type="region of interest" description="Disordered" evidence="1">
    <location>
        <begin position="1"/>
        <end position="103"/>
    </location>
</feature>
<keyword evidence="2" id="KW-1185">Reference proteome</keyword>
<sequence>MFPKKNRHIPTSDNNRDEPESSRSSYRTGPESSRNNYGRSNDISNSWRSSNDYHRDDRYNNRDHDRRRRTPPRSSSNGYGFERRDTYGEKCERSANDAALERTKATERELKKLRQQMELDEEA</sequence>
<feature type="compositionally biased region" description="Basic and acidic residues" evidence="1">
    <location>
        <begin position="51"/>
        <end position="64"/>
    </location>
</feature>
<organism evidence="2 3">
    <name type="scientific">Panagrolaimus superbus</name>
    <dbReference type="NCBI Taxonomy" id="310955"/>
    <lineage>
        <taxon>Eukaryota</taxon>
        <taxon>Metazoa</taxon>
        <taxon>Ecdysozoa</taxon>
        <taxon>Nematoda</taxon>
        <taxon>Chromadorea</taxon>
        <taxon>Rhabditida</taxon>
        <taxon>Tylenchina</taxon>
        <taxon>Panagrolaimomorpha</taxon>
        <taxon>Panagrolaimoidea</taxon>
        <taxon>Panagrolaimidae</taxon>
        <taxon>Panagrolaimus</taxon>
    </lineage>
</organism>
<accession>A0A914YTK2</accession>
<feature type="compositionally biased region" description="Polar residues" evidence="1">
    <location>
        <begin position="22"/>
        <end position="50"/>
    </location>
</feature>
<name>A0A914YTK2_9BILA</name>
<proteinExistence type="predicted"/>
<protein>
    <submittedName>
        <fullName evidence="3">Uncharacterized protein</fullName>
    </submittedName>
</protein>
<evidence type="ECO:0000256" key="1">
    <source>
        <dbReference type="SAM" id="MobiDB-lite"/>
    </source>
</evidence>
<evidence type="ECO:0000313" key="3">
    <source>
        <dbReference type="WBParaSite" id="PSU_v2.g2997.t1"/>
    </source>
</evidence>
<reference evidence="3" key="1">
    <citation type="submission" date="2022-11" db="UniProtKB">
        <authorList>
            <consortium name="WormBaseParasite"/>
        </authorList>
    </citation>
    <scope>IDENTIFICATION</scope>
</reference>
<dbReference type="WBParaSite" id="PSU_v2.g2997.t1">
    <property type="protein sequence ID" value="PSU_v2.g2997.t1"/>
    <property type="gene ID" value="PSU_v2.g2997"/>
</dbReference>
<feature type="compositionally biased region" description="Basic and acidic residues" evidence="1">
    <location>
        <begin position="81"/>
        <end position="103"/>
    </location>
</feature>
<dbReference type="Proteomes" id="UP000887577">
    <property type="component" value="Unplaced"/>
</dbReference>